<feature type="transmembrane region" description="Helical" evidence="1">
    <location>
        <begin position="152"/>
        <end position="174"/>
    </location>
</feature>
<feature type="transmembrane region" description="Helical" evidence="1">
    <location>
        <begin position="125"/>
        <end position="145"/>
    </location>
</feature>
<name>A0A9D2F0V8_9ACTN</name>
<comment type="caution">
    <text evidence="2">The sequence shown here is derived from an EMBL/GenBank/DDBJ whole genome shotgun (WGS) entry which is preliminary data.</text>
</comment>
<evidence type="ECO:0000313" key="3">
    <source>
        <dbReference type="Proteomes" id="UP000824062"/>
    </source>
</evidence>
<dbReference type="PANTHER" id="PTHR40044">
    <property type="entry name" value="INTEGRAL MEMBRANE PROTEIN-RELATED"/>
    <property type="match status" value="1"/>
</dbReference>
<accession>A0A9D2F0V8</accession>
<dbReference type="Proteomes" id="UP000824062">
    <property type="component" value="Unassembled WGS sequence"/>
</dbReference>
<keyword evidence="1" id="KW-1133">Transmembrane helix</keyword>
<evidence type="ECO:0000313" key="2">
    <source>
        <dbReference type="EMBL" id="HIZ47027.1"/>
    </source>
</evidence>
<proteinExistence type="predicted"/>
<reference evidence="2" key="2">
    <citation type="submission" date="2021-04" db="EMBL/GenBank/DDBJ databases">
        <authorList>
            <person name="Gilroy R."/>
        </authorList>
    </citation>
    <scope>NUCLEOTIDE SEQUENCE</scope>
    <source>
        <strain evidence="2">ChiHjej12B11-14209</strain>
    </source>
</reference>
<evidence type="ECO:0000256" key="1">
    <source>
        <dbReference type="SAM" id="Phobius"/>
    </source>
</evidence>
<feature type="transmembrane region" description="Helical" evidence="1">
    <location>
        <begin position="59"/>
        <end position="80"/>
    </location>
</feature>
<keyword evidence="1" id="KW-0472">Membrane</keyword>
<gene>
    <name evidence="2" type="ORF">IAA19_08445</name>
</gene>
<feature type="transmembrane region" description="Helical" evidence="1">
    <location>
        <begin position="194"/>
        <end position="215"/>
    </location>
</feature>
<keyword evidence="1" id="KW-0812">Transmembrane</keyword>
<organism evidence="2 3">
    <name type="scientific">Candidatus Olsenella pullistercoris</name>
    <dbReference type="NCBI Taxonomy" id="2838712"/>
    <lineage>
        <taxon>Bacteria</taxon>
        <taxon>Bacillati</taxon>
        <taxon>Actinomycetota</taxon>
        <taxon>Coriobacteriia</taxon>
        <taxon>Coriobacteriales</taxon>
        <taxon>Atopobiaceae</taxon>
        <taxon>Olsenella</taxon>
    </lineage>
</organism>
<dbReference type="InterPro" id="IPR010387">
    <property type="entry name" value="QueT"/>
</dbReference>
<reference evidence="2" key="1">
    <citation type="journal article" date="2021" name="PeerJ">
        <title>Extensive microbial diversity within the chicken gut microbiome revealed by metagenomics and culture.</title>
        <authorList>
            <person name="Gilroy R."/>
            <person name="Ravi A."/>
            <person name="Getino M."/>
            <person name="Pursley I."/>
            <person name="Horton D.L."/>
            <person name="Alikhan N.F."/>
            <person name="Baker D."/>
            <person name="Gharbi K."/>
            <person name="Hall N."/>
            <person name="Watson M."/>
            <person name="Adriaenssens E.M."/>
            <person name="Foster-Nyarko E."/>
            <person name="Jarju S."/>
            <person name="Secka A."/>
            <person name="Antonio M."/>
            <person name="Oren A."/>
            <person name="Chaudhuri R.R."/>
            <person name="La Ragione R."/>
            <person name="Hildebrand F."/>
            <person name="Pallen M.J."/>
        </authorList>
    </citation>
    <scope>NUCLEOTIDE SEQUENCE</scope>
    <source>
        <strain evidence="2">ChiHjej12B11-14209</strain>
    </source>
</reference>
<dbReference type="Pfam" id="PF06177">
    <property type="entry name" value="QueT"/>
    <property type="match status" value="1"/>
</dbReference>
<sequence>MGVILSRCPRCPARRPRATRGPARSPRQTIARQEAPLSHLSTAAPSAQNRARRVARVGVIAAVYAALTLVALLFLGSLAWGPVQFRVSEALCALALLTADAVPGLALGCAIANVANIVLSGTGMLGMLDVVFGTLATAIGAFITWRLRRRPALALLGPVVANALIVPAYLPLLLQGIGFYTIPFTNIAIDGAYPAMYAFGLVATGIGEAVVMYVLGLPLNRALSRTSLARSLADEPAERG</sequence>
<protein>
    <submittedName>
        <fullName evidence="2">QueT transporter family protein</fullName>
    </submittedName>
</protein>
<dbReference type="EMBL" id="DXBM01000069">
    <property type="protein sequence ID" value="HIZ47027.1"/>
    <property type="molecule type" value="Genomic_DNA"/>
</dbReference>
<dbReference type="AlphaFoldDB" id="A0A9D2F0V8"/>
<dbReference type="PANTHER" id="PTHR40044:SF1">
    <property type="entry name" value="INTEGRAL MEMBRANE PROTEIN"/>
    <property type="match status" value="1"/>
</dbReference>